<evidence type="ECO:0000256" key="4">
    <source>
        <dbReference type="ARBA" id="ARBA00022475"/>
    </source>
</evidence>
<dbReference type="NCBIfam" id="TIGR00711">
    <property type="entry name" value="efflux_EmrB"/>
    <property type="match status" value="1"/>
</dbReference>
<accession>A0A8J3IFQ2</accession>
<sequence length="512" mass="55145">MKQQSPSKWMTLVAACFGLLMLNIDLFIVNVALPTIGHDFHTPLSTVSWTISGYVLMIGILPMGIGRLGDLWGQRAVYLAGLAIFTGASLACGLASTIEALIIFRVIQGIGAAIMTPGTLAIIIRAFPPHEHGLAIGINGGVAGLGLIAGPVLGGLLVQGENWRWIFLVNIPLGILALILTVLFVPEEREANERVPVDWPGLLLLSSGLLFLLFGFTQAGDEGWTNKVVIGCILLGIILLGLFVVIERRVRWPLIDLTLFRNPPFVMGCLGFFFFSAALFGSQPYWSLFLQNTWNFTPLQGGLAFLPATGLIVILTPLAGILAQRAKAWLDIFLILALLLNGLSFLFVMVVLSSQSTYISGFLPAFLMRGLAIPVFMSCATLTVMNAVPKKLSGLASGTIGMVRNIGTAFGVAVLSQVYLFYVNTTIPTSLGASRTAAEQFHVLGQGVNRLLLESNIIDGFKLIALACLLLCCGAAILIFLMRIQARKKGITTPIQEQKPHLPISSESEFVR</sequence>
<feature type="transmembrane region" description="Helical" evidence="8">
    <location>
        <begin position="265"/>
        <end position="282"/>
    </location>
</feature>
<keyword evidence="6 8" id="KW-1133">Transmembrane helix</keyword>
<feature type="transmembrane region" description="Helical" evidence="8">
    <location>
        <begin position="102"/>
        <end position="124"/>
    </location>
</feature>
<organism evidence="10 11">
    <name type="scientific">Ktedonospora formicarum</name>
    <dbReference type="NCBI Taxonomy" id="2778364"/>
    <lineage>
        <taxon>Bacteria</taxon>
        <taxon>Bacillati</taxon>
        <taxon>Chloroflexota</taxon>
        <taxon>Ktedonobacteria</taxon>
        <taxon>Ktedonobacterales</taxon>
        <taxon>Ktedonobacteraceae</taxon>
        <taxon>Ktedonospora</taxon>
    </lineage>
</organism>
<dbReference type="AlphaFoldDB" id="A0A8J3IFQ2"/>
<dbReference type="SUPFAM" id="SSF103473">
    <property type="entry name" value="MFS general substrate transporter"/>
    <property type="match status" value="1"/>
</dbReference>
<feature type="transmembrane region" description="Helical" evidence="8">
    <location>
        <begin position="228"/>
        <end position="245"/>
    </location>
</feature>
<comment type="similarity">
    <text evidence="2">Belongs to the major facilitator superfamily. EmrB family.</text>
</comment>
<evidence type="ECO:0000256" key="5">
    <source>
        <dbReference type="ARBA" id="ARBA00022692"/>
    </source>
</evidence>
<dbReference type="CDD" id="cd17321">
    <property type="entry name" value="MFS_MMR_MDR_like"/>
    <property type="match status" value="1"/>
</dbReference>
<dbReference type="PRINTS" id="PR01036">
    <property type="entry name" value="TCRTETB"/>
</dbReference>
<dbReference type="PROSITE" id="PS50850">
    <property type="entry name" value="MFS"/>
    <property type="match status" value="1"/>
</dbReference>
<keyword evidence="4" id="KW-1003">Cell membrane</keyword>
<dbReference type="Pfam" id="PF07690">
    <property type="entry name" value="MFS_1"/>
    <property type="match status" value="1"/>
</dbReference>
<evidence type="ECO:0000256" key="8">
    <source>
        <dbReference type="SAM" id="Phobius"/>
    </source>
</evidence>
<evidence type="ECO:0000256" key="2">
    <source>
        <dbReference type="ARBA" id="ARBA00008537"/>
    </source>
</evidence>
<dbReference type="Proteomes" id="UP000612362">
    <property type="component" value="Unassembled WGS sequence"/>
</dbReference>
<reference evidence="10" key="1">
    <citation type="submission" date="2020-10" db="EMBL/GenBank/DDBJ databases">
        <title>Taxonomic study of unclassified bacteria belonging to the class Ktedonobacteria.</title>
        <authorList>
            <person name="Yabe S."/>
            <person name="Wang C.M."/>
            <person name="Zheng Y."/>
            <person name="Sakai Y."/>
            <person name="Cavaletti L."/>
            <person name="Monciardini P."/>
            <person name="Donadio S."/>
        </authorList>
    </citation>
    <scope>NUCLEOTIDE SEQUENCE</scope>
    <source>
        <strain evidence="10">SOSP1-1</strain>
    </source>
</reference>
<dbReference type="InterPro" id="IPR036259">
    <property type="entry name" value="MFS_trans_sf"/>
</dbReference>
<dbReference type="Gene3D" id="1.20.1720.10">
    <property type="entry name" value="Multidrug resistance protein D"/>
    <property type="match status" value="1"/>
</dbReference>
<feature type="transmembrane region" description="Helical" evidence="8">
    <location>
        <begin position="77"/>
        <end position="96"/>
    </location>
</feature>
<dbReference type="GO" id="GO:0005886">
    <property type="term" value="C:plasma membrane"/>
    <property type="evidence" value="ECO:0007669"/>
    <property type="project" value="UniProtKB-SubCell"/>
</dbReference>
<proteinExistence type="inferred from homology"/>
<evidence type="ECO:0000313" key="10">
    <source>
        <dbReference type="EMBL" id="GHO51049.1"/>
    </source>
</evidence>
<comment type="subcellular location">
    <subcellularLocation>
        <location evidence="1">Cell membrane</location>
        <topology evidence="1">Multi-pass membrane protein</topology>
    </subcellularLocation>
</comment>
<evidence type="ECO:0000256" key="3">
    <source>
        <dbReference type="ARBA" id="ARBA00022448"/>
    </source>
</evidence>
<feature type="transmembrane region" description="Helical" evidence="8">
    <location>
        <begin position="330"/>
        <end position="354"/>
    </location>
</feature>
<name>A0A8J3IFQ2_9CHLR</name>
<feature type="transmembrane region" description="Helical" evidence="8">
    <location>
        <begin position="197"/>
        <end position="216"/>
    </location>
</feature>
<feature type="transmembrane region" description="Helical" evidence="8">
    <location>
        <begin position="12"/>
        <end position="34"/>
    </location>
</feature>
<evidence type="ECO:0000256" key="7">
    <source>
        <dbReference type="ARBA" id="ARBA00023136"/>
    </source>
</evidence>
<dbReference type="InterPro" id="IPR004638">
    <property type="entry name" value="EmrB-like"/>
</dbReference>
<feature type="domain" description="Major facilitator superfamily (MFS) profile" evidence="9">
    <location>
        <begin position="11"/>
        <end position="487"/>
    </location>
</feature>
<feature type="transmembrane region" description="Helical" evidence="8">
    <location>
        <begin position="400"/>
        <end position="422"/>
    </location>
</feature>
<evidence type="ECO:0000256" key="1">
    <source>
        <dbReference type="ARBA" id="ARBA00004651"/>
    </source>
</evidence>
<feature type="transmembrane region" description="Helical" evidence="8">
    <location>
        <begin position="163"/>
        <end position="185"/>
    </location>
</feature>
<dbReference type="EMBL" id="BNJF01000010">
    <property type="protein sequence ID" value="GHO51049.1"/>
    <property type="molecule type" value="Genomic_DNA"/>
</dbReference>
<keyword evidence="11" id="KW-1185">Reference proteome</keyword>
<dbReference type="Gene3D" id="1.20.1250.20">
    <property type="entry name" value="MFS general substrate transporter like domains"/>
    <property type="match status" value="1"/>
</dbReference>
<dbReference type="RefSeq" id="WP_220199997.1">
    <property type="nucleotide sequence ID" value="NZ_BNJF01000010.1"/>
</dbReference>
<feature type="transmembrane region" description="Helical" evidence="8">
    <location>
        <begin position="460"/>
        <end position="481"/>
    </location>
</feature>
<protein>
    <submittedName>
        <fullName evidence="10">MFS transporter</fullName>
    </submittedName>
</protein>
<dbReference type="GO" id="GO:0022857">
    <property type="term" value="F:transmembrane transporter activity"/>
    <property type="evidence" value="ECO:0007669"/>
    <property type="project" value="InterPro"/>
</dbReference>
<feature type="transmembrane region" description="Helical" evidence="8">
    <location>
        <begin position="366"/>
        <end position="388"/>
    </location>
</feature>
<comment type="caution">
    <text evidence="10">The sequence shown here is derived from an EMBL/GenBank/DDBJ whole genome shotgun (WGS) entry which is preliminary data.</text>
</comment>
<keyword evidence="5 8" id="KW-0812">Transmembrane</keyword>
<feature type="transmembrane region" description="Helical" evidence="8">
    <location>
        <begin position="302"/>
        <end position="323"/>
    </location>
</feature>
<keyword evidence="3" id="KW-0813">Transport</keyword>
<dbReference type="PANTHER" id="PTHR42718">
    <property type="entry name" value="MAJOR FACILITATOR SUPERFAMILY MULTIDRUG TRANSPORTER MFSC"/>
    <property type="match status" value="1"/>
</dbReference>
<evidence type="ECO:0000259" key="9">
    <source>
        <dbReference type="PROSITE" id="PS50850"/>
    </source>
</evidence>
<evidence type="ECO:0000256" key="6">
    <source>
        <dbReference type="ARBA" id="ARBA00022989"/>
    </source>
</evidence>
<keyword evidence="7 8" id="KW-0472">Membrane</keyword>
<feature type="transmembrane region" description="Helical" evidence="8">
    <location>
        <begin position="136"/>
        <end position="157"/>
    </location>
</feature>
<evidence type="ECO:0000313" key="11">
    <source>
        <dbReference type="Proteomes" id="UP000612362"/>
    </source>
</evidence>
<dbReference type="InterPro" id="IPR011701">
    <property type="entry name" value="MFS"/>
</dbReference>
<gene>
    <name evidence="10" type="ORF">KSX_92120</name>
</gene>
<dbReference type="PANTHER" id="PTHR42718:SF9">
    <property type="entry name" value="MAJOR FACILITATOR SUPERFAMILY MULTIDRUG TRANSPORTER MFSC"/>
    <property type="match status" value="1"/>
</dbReference>
<feature type="transmembrane region" description="Helical" evidence="8">
    <location>
        <begin position="46"/>
        <end position="65"/>
    </location>
</feature>
<dbReference type="InterPro" id="IPR020846">
    <property type="entry name" value="MFS_dom"/>
</dbReference>